<evidence type="ECO:0000256" key="1">
    <source>
        <dbReference type="SAM" id="MobiDB-lite"/>
    </source>
</evidence>
<gene>
    <name evidence="4" type="ordered locus">Cyagr_0297</name>
</gene>
<evidence type="ECO:0000259" key="3">
    <source>
        <dbReference type="SMART" id="SM00854"/>
    </source>
</evidence>
<feature type="signal peptide" evidence="2">
    <location>
        <begin position="1"/>
        <end position="16"/>
    </location>
</feature>
<feature type="region of interest" description="Disordered" evidence="1">
    <location>
        <begin position="26"/>
        <end position="65"/>
    </location>
</feature>
<evidence type="ECO:0000256" key="2">
    <source>
        <dbReference type="SAM" id="SignalP"/>
    </source>
</evidence>
<dbReference type="PROSITE" id="PS51257">
    <property type="entry name" value="PROKAR_LIPOPROTEIN"/>
    <property type="match status" value="1"/>
</dbReference>
<feature type="compositionally biased region" description="Basic and acidic residues" evidence="1">
    <location>
        <begin position="47"/>
        <end position="65"/>
    </location>
</feature>
<dbReference type="EMBL" id="CP003495">
    <property type="protein sequence ID" value="AFY27496.1"/>
    <property type="molecule type" value="Genomic_DNA"/>
</dbReference>
<accession>K9P449</accession>
<dbReference type="eggNOG" id="COG2843">
    <property type="taxonomic scope" value="Bacteria"/>
</dbReference>
<dbReference type="OrthoDB" id="9810906at2"/>
<dbReference type="KEGG" id="cgc:Cyagr_0297"/>
<name>K9P449_CYAGP</name>
<dbReference type="Proteomes" id="UP000010388">
    <property type="component" value="Chromosome"/>
</dbReference>
<dbReference type="AlphaFoldDB" id="K9P449"/>
<dbReference type="HOGENOM" id="CLU_780597_0_0_3"/>
<keyword evidence="2" id="KW-0732">Signal</keyword>
<feature type="chain" id="PRO_5003933662" evidence="2">
    <location>
        <begin position="17"/>
        <end position="382"/>
    </location>
</feature>
<protein>
    <submittedName>
        <fullName evidence="4">Bacterial capsule synthesis protein PGA_cap</fullName>
    </submittedName>
</protein>
<proteinExistence type="predicted"/>
<evidence type="ECO:0000313" key="4">
    <source>
        <dbReference type="EMBL" id="AFY27496.1"/>
    </source>
</evidence>
<organism evidence="4 5">
    <name type="scientific">Cyanobium gracile (strain ATCC 27147 / PCC 6307)</name>
    <dbReference type="NCBI Taxonomy" id="292564"/>
    <lineage>
        <taxon>Bacteria</taxon>
        <taxon>Bacillati</taxon>
        <taxon>Cyanobacteriota</taxon>
        <taxon>Cyanophyceae</taxon>
        <taxon>Synechococcales</taxon>
        <taxon>Prochlorococcaceae</taxon>
        <taxon>Cyanobium</taxon>
    </lineage>
</organism>
<reference evidence="5" key="1">
    <citation type="journal article" date="2013" name="Proc. Natl. Acad. Sci. U.S.A.">
        <title>Improving the coverage of the cyanobacterial phylum using diversity-driven genome sequencing.</title>
        <authorList>
            <person name="Shih P.M."/>
            <person name="Wu D."/>
            <person name="Latifi A."/>
            <person name="Axen S.D."/>
            <person name="Fewer D.P."/>
            <person name="Talla E."/>
            <person name="Calteau A."/>
            <person name="Cai F."/>
            <person name="Tandeau de Marsac N."/>
            <person name="Rippka R."/>
            <person name="Herdman M."/>
            <person name="Sivonen K."/>
            <person name="Coursin T."/>
            <person name="Laurent T."/>
            <person name="Goodwin L."/>
            <person name="Nolan M."/>
            <person name="Davenport K.W."/>
            <person name="Han C.S."/>
            <person name="Rubin E.M."/>
            <person name="Eisen J.A."/>
            <person name="Woyke T."/>
            <person name="Gugger M."/>
            <person name="Kerfeld C.A."/>
        </authorList>
    </citation>
    <scope>NUCLEOTIDE SEQUENCE [LARGE SCALE GENOMIC DNA]</scope>
    <source>
        <strain evidence="5">ATCC 27147 / PCC 6307</strain>
    </source>
</reference>
<evidence type="ECO:0000313" key="5">
    <source>
        <dbReference type="Proteomes" id="UP000010388"/>
    </source>
</evidence>
<dbReference type="InterPro" id="IPR019079">
    <property type="entry name" value="Capsule_synth_CapA"/>
</dbReference>
<dbReference type="SMART" id="SM00854">
    <property type="entry name" value="PGA_cap"/>
    <property type="match status" value="1"/>
</dbReference>
<sequence length="382" mass="41816">MGSVRRLAFWIPTVLAAASLSSACKASSSTDTSGGGDESLWISEAEPPVHGEAKPLPKGVTPERESPQNVAFTFTAFGDAGWAKSHSPRPVYRAGFKRSFLAFSRPGNILGDISYINWETSVGRRCDTFWSKPSATRFAFLTRPEELEDVVQVGFNLIGLANNNSYDCIRSPEGNGPIQSYGHLTRILQNLRQKGTVALFSGVFLTPDHEAPQVDFPVAGGQVPVRFLSAYVGGDAKHCRHIVCDRNLDQFSPVMAKHAGLRVLALHSWDPRSHTRLKAILRSWLEKGLVDIAIGSGPHVAESVKVIQTPRGSGVLATSLGNFIHPSLLPQPNNIALRARWTYDPTRQVLRLHNLKTTKVRCDGEICRKGRTTTISLPSFAR</sequence>
<feature type="domain" description="Capsule synthesis protein CapA" evidence="3">
    <location>
        <begin position="73"/>
        <end position="327"/>
    </location>
</feature>